<dbReference type="InterPro" id="IPR011545">
    <property type="entry name" value="DEAD/DEAH_box_helicase_dom"/>
</dbReference>
<keyword evidence="5" id="KW-0347">Helicase</keyword>
<dbReference type="PROSITE" id="PS00517">
    <property type="entry name" value="RNASE_3_1"/>
    <property type="match status" value="1"/>
</dbReference>
<dbReference type="Pfam" id="PF03368">
    <property type="entry name" value="Dicer_dimer"/>
    <property type="match status" value="1"/>
</dbReference>
<evidence type="ECO:0000256" key="11">
    <source>
        <dbReference type="SAM" id="MobiDB-lite"/>
    </source>
</evidence>
<dbReference type="SMART" id="SM00487">
    <property type="entry name" value="DEXDc"/>
    <property type="match status" value="1"/>
</dbReference>
<feature type="domain" description="RNase III" evidence="12">
    <location>
        <begin position="1089"/>
        <end position="1271"/>
    </location>
</feature>
<name>A0A0U1M0P1_TALIS</name>
<dbReference type="STRING" id="28573.A0A0U1M0P1"/>
<dbReference type="Gene3D" id="1.10.1520.10">
    <property type="entry name" value="Ribonuclease III domain"/>
    <property type="match status" value="2"/>
</dbReference>
<dbReference type="Pfam" id="PF00636">
    <property type="entry name" value="Ribonuclease_3"/>
    <property type="match status" value="2"/>
</dbReference>
<evidence type="ECO:0000256" key="4">
    <source>
        <dbReference type="ARBA" id="ARBA00022801"/>
    </source>
</evidence>
<dbReference type="PROSITE" id="PS00690">
    <property type="entry name" value="DEAH_ATP_HELICASE"/>
    <property type="match status" value="1"/>
</dbReference>
<dbReference type="CDD" id="cd00593">
    <property type="entry name" value="RIBOc"/>
    <property type="match status" value="2"/>
</dbReference>
<dbReference type="Pfam" id="PF00271">
    <property type="entry name" value="Helicase_C"/>
    <property type="match status" value="1"/>
</dbReference>
<dbReference type="GO" id="GO:0050688">
    <property type="term" value="P:regulation of defense response to virus"/>
    <property type="evidence" value="ECO:0007669"/>
    <property type="project" value="UniProtKB-KW"/>
</dbReference>
<evidence type="ECO:0000259" key="14">
    <source>
        <dbReference type="PROSITE" id="PS51194"/>
    </source>
</evidence>
<dbReference type="GO" id="GO:0005524">
    <property type="term" value="F:ATP binding"/>
    <property type="evidence" value="ECO:0007669"/>
    <property type="project" value="UniProtKB-KW"/>
</dbReference>
<dbReference type="InterPro" id="IPR002464">
    <property type="entry name" value="DNA/RNA_helicase_DEAH_CS"/>
</dbReference>
<dbReference type="SUPFAM" id="SSF69065">
    <property type="entry name" value="RNase III domain-like"/>
    <property type="match status" value="2"/>
</dbReference>
<feature type="domain" description="RNase III" evidence="12">
    <location>
        <begin position="905"/>
        <end position="1046"/>
    </location>
</feature>
<keyword evidence="6" id="KW-0067">ATP-binding</keyword>
<gene>
    <name evidence="16" type="ORF">PISL3812_06017</name>
</gene>
<dbReference type="PROSITE" id="PS51194">
    <property type="entry name" value="HELICASE_CTER"/>
    <property type="match status" value="1"/>
</dbReference>
<feature type="domain" description="Helicase C-terminal" evidence="14">
    <location>
        <begin position="349"/>
        <end position="533"/>
    </location>
</feature>
<feature type="compositionally biased region" description="Basic and acidic residues" evidence="11">
    <location>
        <begin position="828"/>
        <end position="838"/>
    </location>
</feature>
<evidence type="ECO:0000259" key="15">
    <source>
        <dbReference type="PROSITE" id="PS51327"/>
    </source>
</evidence>
<dbReference type="Proteomes" id="UP000054383">
    <property type="component" value="Unassembled WGS sequence"/>
</dbReference>
<dbReference type="InterPro" id="IPR014001">
    <property type="entry name" value="Helicase_ATP-bd"/>
</dbReference>
<sequence>MNTRNISKTDQIGIFLKMGTGSGKTQIAVLRVQEELSRCAAEKLVWFLTPTVVLAEQQYLVLSKQLPLYQIRLLLGSDNIDHWSTQKIWDKILLNIRIVVSTPQVLLNAMSSGFVKLSKLALLVFDEAHRCIKASPFNGIMRLYHRARLEGDNVELPGILGLSASPDDVKALEKNLHAICRTPVAQREELLKHTHKPEVSCITYNRGMEEHTWLLQCLDMLISATFEDIENDPYMKTLRMKKDPKSQEQYEKILVTGKTFTRSNLISLGQRARVIYSEVGPWAADVFVATCAERFIEGTLKKSTNSVFKVWEDAEKIYMMQHLSMLQPAIGERRWGSLPDAISQKAELLVDKIVESFHPGHRIIVFAEQRTTVIMIAYLLSVHPRMTGIVTASFLGSSNYASRKSNITELFSPRDQEDAVNDLRSGKINVLVATSVLEEGIDVPACNIVICFEPPKELKSFIQRRGRARDRQSKFILFVDGNDSESVAKWTFMEEHLKKIYADSMRKLEEIQALEDIEEDSPENFRVPSTEAVLNYYNAREYLAYFCATISCAYINNQPDFVVNRNPVTNLITAKVVLPSYLDPSLRTARAKSQWQTEKLAKRDAAFQAYMALYNAGLVNDNLMPVHRKKYDDEEKTMQEKQAKLVRVSDCWNPWLDIAHLHRSGVALIPTRVCFEPNSLGVLDMILLLPKRIPCDWEFEMFWNEEVTLKARLCYDGHAVPIGDTQQAARFTHEMLYSVYHGRMVWNDNDYLTLFWPAETIESPIEEWLLSIKGTDAAQDAIAAFDQGKRKELGLARSTEAHARAFTIERTINKATAVDLGQNGNGNDNDHANPEPEPHLNGTTFPKRADFLHPLAQDAQAPMAHTAQQCVPMRACNIHRIPARFSKFALFVPSIAHKIEILYVAERLAGTILSRVKFKNLGHVLVAISASVAREPIDYQRYEFLGDSLLKLIVSIHLMATNPLWHEGLLTIKKGAIVSNDRLAQAALREGLDQYILTKPFTGRKWRPHRVTEFGDTPDSKKRELSTKVLADVVEALMGAAYLDGGIEKMSTCARIFLPEVEWTSAQEEIGALYRNAAVSEAAATHPKLAQIEEMSGHKFTKPSLVFEALTHACCQDSSVSYQRLEFLGDSVLDHIVVQELFHLPKKLSHQDMHLMRTTVANADFLAFLCLRLYTTEEREEAISPGLAHISTVKTEHKTYLWQMMHHGASWEIVNAQQEALQRYQAWGGAVEDALKHSSTYPWAGLFRISAGKFFSDIVESLLGAIFVDSHGSLDACRVFLERIGLLTYLRRIAHEDIELLHPRNRLFIAAKSAQVAIESRAEKICDGGDDDIKKNSNNSNNNNSDSNLVYICKICVDGEEIVELSDGINKFEVEARAAALGAEILKGRSSERMAEAEDYGEAHVVASP</sequence>
<dbReference type="PROSITE" id="PS51327">
    <property type="entry name" value="DICER_DSRBF"/>
    <property type="match status" value="1"/>
</dbReference>
<dbReference type="GO" id="GO:0030422">
    <property type="term" value="P:siRNA processing"/>
    <property type="evidence" value="ECO:0007669"/>
    <property type="project" value="TreeGrafter"/>
</dbReference>
<dbReference type="OrthoDB" id="416741at2759"/>
<evidence type="ECO:0000313" key="17">
    <source>
        <dbReference type="Proteomes" id="UP000054383"/>
    </source>
</evidence>
<organism evidence="16 17">
    <name type="scientific">Talaromyces islandicus</name>
    <name type="common">Penicillium islandicum</name>
    <dbReference type="NCBI Taxonomy" id="28573"/>
    <lineage>
        <taxon>Eukaryota</taxon>
        <taxon>Fungi</taxon>
        <taxon>Dikarya</taxon>
        <taxon>Ascomycota</taxon>
        <taxon>Pezizomycotina</taxon>
        <taxon>Eurotiomycetes</taxon>
        <taxon>Eurotiomycetidae</taxon>
        <taxon>Eurotiales</taxon>
        <taxon>Trichocomaceae</taxon>
        <taxon>Talaromyces</taxon>
        <taxon>Talaromyces sect. Islandici</taxon>
    </lineage>
</organism>
<keyword evidence="7 10" id="KW-0694">RNA-binding</keyword>
<dbReference type="PROSITE" id="PS51192">
    <property type="entry name" value="HELICASE_ATP_BIND_1"/>
    <property type="match status" value="1"/>
</dbReference>
<dbReference type="Gene3D" id="3.30.160.380">
    <property type="entry name" value="Dicer dimerisation domain"/>
    <property type="match status" value="1"/>
</dbReference>
<dbReference type="GO" id="GO:0051607">
    <property type="term" value="P:defense response to virus"/>
    <property type="evidence" value="ECO:0007669"/>
    <property type="project" value="UniProtKB-KW"/>
</dbReference>
<comment type="function">
    <text evidence="9">Dicer-like endonuclease involved in cleaving double-stranded RNA in the RNA interference (RNAi) pathway. Produces 21 to 25 bp dsRNAs (siRNAs) which target the selective destruction of homologous RNAs leading to sequence-specific suppression of gene expression, called post-transcriptional gene silencing (PTGS). Part of a broad host defense response against viral infection and transposons.</text>
</comment>
<evidence type="ECO:0000256" key="3">
    <source>
        <dbReference type="ARBA" id="ARBA00022741"/>
    </source>
</evidence>
<dbReference type="PROSITE" id="PS50142">
    <property type="entry name" value="RNASE_3_2"/>
    <property type="match status" value="2"/>
</dbReference>
<dbReference type="EMBL" id="CVMT01000005">
    <property type="protein sequence ID" value="CRG88982.1"/>
    <property type="molecule type" value="Genomic_DNA"/>
</dbReference>
<evidence type="ECO:0000313" key="16">
    <source>
        <dbReference type="EMBL" id="CRG88982.1"/>
    </source>
</evidence>
<dbReference type="SUPFAM" id="SSF52540">
    <property type="entry name" value="P-loop containing nucleoside triphosphate hydrolases"/>
    <property type="match status" value="1"/>
</dbReference>
<proteinExistence type="inferred from homology"/>
<keyword evidence="3" id="KW-0547">Nucleotide-binding</keyword>
<evidence type="ECO:0000256" key="5">
    <source>
        <dbReference type="ARBA" id="ARBA00022806"/>
    </source>
</evidence>
<feature type="domain" description="Helicase ATP-binding" evidence="13">
    <location>
        <begin position="5"/>
        <end position="184"/>
    </location>
</feature>
<evidence type="ECO:0000256" key="6">
    <source>
        <dbReference type="ARBA" id="ARBA00022840"/>
    </source>
</evidence>
<dbReference type="OMA" id="HFCAVIP"/>
<reference evidence="16 17" key="1">
    <citation type="submission" date="2015-04" db="EMBL/GenBank/DDBJ databases">
        <authorList>
            <person name="Syromyatnikov M.Y."/>
            <person name="Popov V.N."/>
        </authorList>
    </citation>
    <scope>NUCLEOTIDE SEQUENCE [LARGE SCALE GENOMIC DNA]</scope>
    <source>
        <strain evidence="16">WF-38-12</strain>
    </source>
</reference>
<dbReference type="GO" id="GO:0004525">
    <property type="term" value="F:ribonuclease III activity"/>
    <property type="evidence" value="ECO:0007669"/>
    <property type="project" value="InterPro"/>
</dbReference>
<keyword evidence="2" id="KW-0677">Repeat</keyword>
<dbReference type="SMART" id="SM00490">
    <property type="entry name" value="HELICc"/>
    <property type="match status" value="1"/>
</dbReference>
<accession>A0A0U1M0P1</accession>
<keyword evidence="1" id="KW-0930">Antiviral protein</keyword>
<dbReference type="PANTHER" id="PTHR14950">
    <property type="entry name" value="DICER-RELATED"/>
    <property type="match status" value="1"/>
</dbReference>
<dbReference type="InterPro" id="IPR036389">
    <property type="entry name" value="RNase_III_sf"/>
</dbReference>
<protein>
    <submittedName>
        <fullName evidence="16">Dicer-like protein 2</fullName>
    </submittedName>
</protein>
<evidence type="ECO:0000256" key="2">
    <source>
        <dbReference type="ARBA" id="ARBA00022737"/>
    </source>
</evidence>
<dbReference type="SMART" id="SM00535">
    <property type="entry name" value="RIBOc"/>
    <property type="match status" value="2"/>
</dbReference>
<evidence type="ECO:0000256" key="8">
    <source>
        <dbReference type="ARBA" id="ARBA00023118"/>
    </source>
</evidence>
<dbReference type="PANTHER" id="PTHR14950:SF37">
    <property type="entry name" value="ENDORIBONUCLEASE DICER"/>
    <property type="match status" value="1"/>
</dbReference>
<comment type="similarity">
    <text evidence="10">Belongs to the helicase family. Dicer subfamily.</text>
</comment>
<evidence type="ECO:0000256" key="1">
    <source>
        <dbReference type="ARBA" id="ARBA00022721"/>
    </source>
</evidence>
<evidence type="ECO:0000256" key="7">
    <source>
        <dbReference type="ARBA" id="ARBA00022884"/>
    </source>
</evidence>
<dbReference type="GO" id="GO:0005737">
    <property type="term" value="C:cytoplasm"/>
    <property type="evidence" value="ECO:0007669"/>
    <property type="project" value="TreeGrafter"/>
</dbReference>
<keyword evidence="17" id="KW-1185">Reference proteome</keyword>
<dbReference type="InterPro" id="IPR000999">
    <property type="entry name" value="RNase_III_dom"/>
</dbReference>
<dbReference type="Gene3D" id="3.40.50.300">
    <property type="entry name" value="P-loop containing nucleotide triphosphate hydrolases"/>
    <property type="match status" value="2"/>
</dbReference>
<dbReference type="GO" id="GO:0004386">
    <property type="term" value="F:helicase activity"/>
    <property type="evidence" value="ECO:0007669"/>
    <property type="project" value="UniProtKB-KW"/>
</dbReference>
<dbReference type="InterPro" id="IPR038248">
    <property type="entry name" value="Dicer_dimer_sf"/>
</dbReference>
<evidence type="ECO:0000259" key="13">
    <source>
        <dbReference type="PROSITE" id="PS51192"/>
    </source>
</evidence>
<dbReference type="GO" id="GO:0005634">
    <property type="term" value="C:nucleus"/>
    <property type="evidence" value="ECO:0007669"/>
    <property type="project" value="TreeGrafter"/>
</dbReference>
<evidence type="ECO:0000256" key="9">
    <source>
        <dbReference type="ARBA" id="ARBA00025403"/>
    </source>
</evidence>
<evidence type="ECO:0000259" key="12">
    <source>
        <dbReference type="PROSITE" id="PS50142"/>
    </source>
</evidence>
<dbReference type="InterPro" id="IPR005034">
    <property type="entry name" value="Dicer_dimerisation"/>
</dbReference>
<dbReference type="InterPro" id="IPR001650">
    <property type="entry name" value="Helicase_C-like"/>
</dbReference>
<evidence type="ECO:0000256" key="10">
    <source>
        <dbReference type="PROSITE-ProRule" id="PRU00657"/>
    </source>
</evidence>
<feature type="domain" description="Dicer dsRNA-binding fold" evidence="15">
    <location>
        <begin position="539"/>
        <end position="633"/>
    </location>
</feature>
<keyword evidence="4" id="KW-0378">Hydrolase</keyword>
<dbReference type="Pfam" id="PF00270">
    <property type="entry name" value="DEAD"/>
    <property type="match status" value="1"/>
</dbReference>
<keyword evidence="8" id="KW-0051">Antiviral defense</keyword>
<dbReference type="InterPro" id="IPR027417">
    <property type="entry name" value="P-loop_NTPase"/>
</dbReference>
<dbReference type="GO" id="GO:0003723">
    <property type="term" value="F:RNA binding"/>
    <property type="evidence" value="ECO:0007669"/>
    <property type="project" value="UniProtKB-UniRule"/>
</dbReference>
<feature type="region of interest" description="Disordered" evidence="11">
    <location>
        <begin position="819"/>
        <end position="843"/>
    </location>
</feature>